<dbReference type="NCBIfam" id="NF000582">
    <property type="entry name" value="PRK00006.1"/>
    <property type="match status" value="1"/>
</dbReference>
<keyword evidence="3 8" id="KW-0444">Lipid biosynthesis</keyword>
<dbReference type="CDD" id="cd01288">
    <property type="entry name" value="FabZ"/>
    <property type="match status" value="1"/>
</dbReference>
<sequence>MRVEISQLLDLLPHRYPFLLVDRIEEIVDTDEIKEVTGYKNVTYNEPFFQGHFPDEPIMPGVLILEAMGQVGAILLKVQPEFSGKERKLVYLTSVDHAKFRKPVRPGDCLRTTARLKRRHGNVGKFEFVAKVDGETVAEAEMGFMIAPDLTLTAKAQ</sequence>
<keyword evidence="10" id="KW-1185">Reference proteome</keyword>
<dbReference type="Proteomes" id="UP000027665">
    <property type="component" value="Unassembled WGS sequence"/>
</dbReference>
<dbReference type="InterPro" id="IPR010084">
    <property type="entry name" value="FabZ"/>
</dbReference>
<dbReference type="eggNOG" id="COG0764">
    <property type="taxonomic scope" value="Bacteria"/>
</dbReference>
<dbReference type="AlphaFoldDB" id="A0A073IQP4"/>
<dbReference type="Gene3D" id="3.10.129.10">
    <property type="entry name" value="Hotdog Thioesterase"/>
    <property type="match status" value="1"/>
</dbReference>
<evidence type="ECO:0000313" key="9">
    <source>
        <dbReference type="EMBL" id="KEJ91811.1"/>
    </source>
</evidence>
<comment type="subcellular location">
    <subcellularLocation>
        <location evidence="1 8">Cytoplasm</location>
    </subcellularLocation>
</comment>
<evidence type="ECO:0000256" key="4">
    <source>
        <dbReference type="ARBA" id="ARBA00022556"/>
    </source>
</evidence>
<proteinExistence type="inferred from homology"/>
<dbReference type="GO" id="GO:0005737">
    <property type="term" value="C:cytoplasm"/>
    <property type="evidence" value="ECO:0007669"/>
    <property type="project" value="UniProtKB-SubCell"/>
</dbReference>
<organism evidence="9 10">
    <name type="scientific">Synergistes jonesii</name>
    <dbReference type="NCBI Taxonomy" id="2754"/>
    <lineage>
        <taxon>Bacteria</taxon>
        <taxon>Thermotogati</taxon>
        <taxon>Synergistota</taxon>
        <taxon>Synergistia</taxon>
        <taxon>Synergistales</taxon>
        <taxon>Synergistaceae</taxon>
        <taxon>Synergistes</taxon>
    </lineage>
</organism>
<dbReference type="FunFam" id="3.10.129.10:FF:000001">
    <property type="entry name" value="3-hydroxyacyl-[acyl-carrier-protein] dehydratase FabZ"/>
    <property type="match status" value="1"/>
</dbReference>
<dbReference type="EC" id="4.2.1.59" evidence="8"/>
<keyword evidence="5 8" id="KW-0443">Lipid metabolism</keyword>
<protein>
    <recommendedName>
        <fullName evidence="8">3-hydroxyacyl-[acyl-carrier-protein] dehydratase FabZ</fullName>
        <ecNumber evidence="8">4.2.1.59</ecNumber>
    </recommendedName>
    <alternativeName>
        <fullName evidence="8">(3R)-hydroxymyristoyl-[acyl-carrier-protein] dehydratase</fullName>
        <shortName evidence="8">(3R)-hydroxymyristoyl-ACP dehydrase</shortName>
    </alternativeName>
    <alternativeName>
        <fullName evidence="8">Beta-hydroxyacyl-ACP dehydratase</fullName>
    </alternativeName>
</protein>
<keyword evidence="2 8" id="KW-0963">Cytoplasm</keyword>
<dbReference type="NCBIfam" id="TIGR01750">
    <property type="entry name" value="fabZ"/>
    <property type="match status" value="1"/>
</dbReference>
<evidence type="ECO:0000256" key="6">
    <source>
        <dbReference type="ARBA" id="ARBA00023239"/>
    </source>
</evidence>
<dbReference type="GO" id="GO:0009245">
    <property type="term" value="P:lipid A biosynthetic process"/>
    <property type="evidence" value="ECO:0007669"/>
    <property type="project" value="UniProtKB-UniRule"/>
</dbReference>
<reference evidence="9 10" key="1">
    <citation type="submission" date="2014-04" db="EMBL/GenBank/DDBJ databases">
        <title>Draft Genome Sequence of Synergistes jonesii.</title>
        <authorList>
            <person name="Coil D.A."/>
            <person name="Eisen J.A."/>
            <person name="Holland-Moritz H.E."/>
        </authorList>
    </citation>
    <scope>NUCLEOTIDE SEQUENCE [LARGE SCALE GENOMIC DNA]</scope>
    <source>
        <strain evidence="9 10">78-1</strain>
    </source>
</reference>
<dbReference type="Pfam" id="PF07977">
    <property type="entry name" value="FabA"/>
    <property type="match status" value="1"/>
</dbReference>
<comment type="caution">
    <text evidence="9">The sequence shown here is derived from an EMBL/GenBank/DDBJ whole genome shotgun (WGS) entry which is preliminary data.</text>
</comment>
<evidence type="ECO:0000313" key="10">
    <source>
        <dbReference type="Proteomes" id="UP000027665"/>
    </source>
</evidence>
<dbReference type="SUPFAM" id="SSF54637">
    <property type="entry name" value="Thioesterase/thiol ester dehydrase-isomerase"/>
    <property type="match status" value="1"/>
</dbReference>
<feature type="active site" evidence="8">
    <location>
        <position position="52"/>
    </location>
</feature>
<dbReference type="EMBL" id="JMKI01000037">
    <property type="protein sequence ID" value="KEJ91811.1"/>
    <property type="molecule type" value="Genomic_DNA"/>
</dbReference>
<dbReference type="OrthoDB" id="9772788at2"/>
<dbReference type="PANTHER" id="PTHR30272:SF1">
    <property type="entry name" value="3-HYDROXYACYL-[ACYL-CARRIER-PROTEIN] DEHYDRATASE"/>
    <property type="match status" value="1"/>
</dbReference>
<dbReference type="GeneID" id="90984088"/>
<dbReference type="PANTHER" id="PTHR30272">
    <property type="entry name" value="3-HYDROXYACYL-[ACYL-CARRIER-PROTEIN] DEHYDRATASE"/>
    <property type="match status" value="1"/>
</dbReference>
<dbReference type="GO" id="GO:0019171">
    <property type="term" value="F:(3R)-hydroxyacyl-[acyl-carrier-protein] dehydratase activity"/>
    <property type="evidence" value="ECO:0007669"/>
    <property type="project" value="UniProtKB-EC"/>
</dbReference>
<evidence type="ECO:0000256" key="3">
    <source>
        <dbReference type="ARBA" id="ARBA00022516"/>
    </source>
</evidence>
<evidence type="ECO:0000256" key="1">
    <source>
        <dbReference type="ARBA" id="ARBA00004496"/>
    </source>
</evidence>
<dbReference type="GO" id="GO:0016020">
    <property type="term" value="C:membrane"/>
    <property type="evidence" value="ECO:0007669"/>
    <property type="project" value="GOC"/>
</dbReference>
<comment type="similarity">
    <text evidence="8">Belongs to the thioester dehydratase family. FabZ subfamily.</text>
</comment>
<keyword evidence="6 8" id="KW-0456">Lyase</keyword>
<dbReference type="PATRIC" id="fig|2754.20.peg.1008"/>
<dbReference type="RefSeq" id="WP_037977174.1">
    <property type="nucleotide sequence ID" value="NZ_CAMETI010000041.1"/>
</dbReference>
<name>A0A073IQP4_9BACT</name>
<comment type="catalytic activity">
    <reaction evidence="8">
        <text>a (3R)-hydroxyacyl-[ACP] = a (2E)-enoyl-[ACP] + H2O</text>
        <dbReference type="Rhea" id="RHEA:13097"/>
        <dbReference type="Rhea" id="RHEA-COMP:9925"/>
        <dbReference type="Rhea" id="RHEA-COMP:9945"/>
        <dbReference type="ChEBI" id="CHEBI:15377"/>
        <dbReference type="ChEBI" id="CHEBI:78784"/>
        <dbReference type="ChEBI" id="CHEBI:78827"/>
        <dbReference type="EC" id="4.2.1.59"/>
    </reaction>
</comment>
<dbReference type="InterPro" id="IPR013114">
    <property type="entry name" value="FabA_FabZ"/>
</dbReference>
<comment type="function">
    <text evidence="7 8">Involved in unsaturated fatty acids biosynthesis. Catalyzes the dehydration of short chain beta-hydroxyacyl-ACPs and long chain saturated and unsaturated beta-hydroxyacyl-ACPs.</text>
</comment>
<accession>A0A073IQP4</accession>
<keyword evidence="4 8" id="KW-0441">Lipid A biosynthesis</keyword>
<gene>
    <name evidence="8" type="primary">fabZ</name>
    <name evidence="9" type="ORF">EH55_07520</name>
</gene>
<dbReference type="InterPro" id="IPR029069">
    <property type="entry name" value="HotDog_dom_sf"/>
</dbReference>
<evidence type="ECO:0000256" key="8">
    <source>
        <dbReference type="HAMAP-Rule" id="MF_00406"/>
    </source>
</evidence>
<dbReference type="GO" id="GO:0006633">
    <property type="term" value="P:fatty acid biosynthetic process"/>
    <property type="evidence" value="ECO:0007669"/>
    <property type="project" value="UniProtKB-UniRule"/>
</dbReference>
<evidence type="ECO:0000256" key="5">
    <source>
        <dbReference type="ARBA" id="ARBA00023098"/>
    </source>
</evidence>
<evidence type="ECO:0000256" key="2">
    <source>
        <dbReference type="ARBA" id="ARBA00022490"/>
    </source>
</evidence>
<evidence type="ECO:0000256" key="7">
    <source>
        <dbReference type="ARBA" id="ARBA00025049"/>
    </source>
</evidence>
<dbReference type="HAMAP" id="MF_00406">
    <property type="entry name" value="FabZ"/>
    <property type="match status" value="1"/>
</dbReference>
<dbReference type="STRING" id="2754.EH55_07520"/>